<evidence type="ECO:0000256" key="2">
    <source>
        <dbReference type="ARBA" id="ARBA00022737"/>
    </source>
</evidence>
<sequence length="151" mass="16347">MIRKLVNSIRTWFWKRSFLSVGKNVKPIFPLIVNGKSSIRIGDNTSIGSYVHIWGGGGVDIGSNVLIAAHTCISSLNHDYRCKLIRNGKMIKKKVIIGDDVWIGYNVVVLPGVTIGCGSVIGGGSVVTDDIPEYSIAVGNPAKVVKKRIIE</sequence>
<keyword evidence="3 4" id="KW-0012">Acyltransferase</keyword>
<dbReference type="AlphaFoldDB" id="A0A5M6A108"/>
<dbReference type="RefSeq" id="WP_149950745.1">
    <property type="nucleotide sequence ID" value="NZ_RCXI01000043.1"/>
</dbReference>
<dbReference type="PANTHER" id="PTHR23416">
    <property type="entry name" value="SIALIC ACID SYNTHASE-RELATED"/>
    <property type="match status" value="1"/>
</dbReference>
<dbReference type="InterPro" id="IPR018357">
    <property type="entry name" value="Hexapep_transf_CS"/>
</dbReference>
<dbReference type="InterPro" id="IPR011004">
    <property type="entry name" value="Trimer_LpxA-like_sf"/>
</dbReference>
<comment type="caution">
    <text evidence="4">The sequence shown here is derived from an EMBL/GenBank/DDBJ whole genome shotgun (WGS) entry which is preliminary data.</text>
</comment>
<dbReference type="InterPro" id="IPR051159">
    <property type="entry name" value="Hexapeptide_acetyltransf"/>
</dbReference>
<dbReference type="GO" id="GO:0016746">
    <property type="term" value="F:acyltransferase activity"/>
    <property type="evidence" value="ECO:0007669"/>
    <property type="project" value="UniProtKB-KW"/>
</dbReference>
<dbReference type="Proteomes" id="UP000325055">
    <property type="component" value="Unassembled WGS sequence"/>
</dbReference>
<dbReference type="Pfam" id="PF00132">
    <property type="entry name" value="Hexapep"/>
    <property type="match status" value="1"/>
</dbReference>
<dbReference type="InterPro" id="IPR001451">
    <property type="entry name" value="Hexapep"/>
</dbReference>
<evidence type="ECO:0000256" key="1">
    <source>
        <dbReference type="ARBA" id="ARBA00022679"/>
    </source>
</evidence>
<dbReference type="PROSITE" id="PS00101">
    <property type="entry name" value="HEXAPEP_TRANSFERASES"/>
    <property type="match status" value="1"/>
</dbReference>
<keyword evidence="2" id="KW-0677">Repeat</keyword>
<organism evidence="4 5">
    <name type="scientific">Bacteroides cellulosilyticus</name>
    <dbReference type="NCBI Taxonomy" id="246787"/>
    <lineage>
        <taxon>Bacteria</taxon>
        <taxon>Pseudomonadati</taxon>
        <taxon>Bacteroidota</taxon>
        <taxon>Bacteroidia</taxon>
        <taxon>Bacteroidales</taxon>
        <taxon>Bacteroidaceae</taxon>
        <taxon>Bacteroides</taxon>
    </lineage>
</organism>
<dbReference type="CDD" id="cd04647">
    <property type="entry name" value="LbH_MAT_like"/>
    <property type="match status" value="1"/>
</dbReference>
<dbReference type="Pfam" id="PF14602">
    <property type="entry name" value="Hexapep_2"/>
    <property type="match status" value="1"/>
</dbReference>
<accession>A0A5M6A108</accession>
<protein>
    <submittedName>
        <fullName evidence="4">Acyltransferase</fullName>
    </submittedName>
</protein>
<evidence type="ECO:0000313" key="5">
    <source>
        <dbReference type="Proteomes" id="UP000325055"/>
    </source>
</evidence>
<name>A0A5M6A108_9BACE</name>
<proteinExistence type="predicted"/>
<keyword evidence="1 4" id="KW-0808">Transferase</keyword>
<dbReference type="SUPFAM" id="SSF51161">
    <property type="entry name" value="Trimeric LpxA-like enzymes"/>
    <property type="match status" value="1"/>
</dbReference>
<evidence type="ECO:0000313" key="4">
    <source>
        <dbReference type="EMBL" id="KAA5402054.1"/>
    </source>
</evidence>
<dbReference type="EMBL" id="VVYW01000042">
    <property type="protein sequence ID" value="KAA5402054.1"/>
    <property type="molecule type" value="Genomic_DNA"/>
</dbReference>
<dbReference type="Gene3D" id="2.160.10.10">
    <property type="entry name" value="Hexapeptide repeat proteins"/>
    <property type="match status" value="1"/>
</dbReference>
<gene>
    <name evidence="4" type="ORF">F2Y86_26800</name>
</gene>
<dbReference type="PANTHER" id="PTHR23416:SF78">
    <property type="entry name" value="LIPOPOLYSACCHARIDE BIOSYNTHESIS O-ACETYL TRANSFERASE WBBJ-RELATED"/>
    <property type="match status" value="1"/>
</dbReference>
<reference evidence="4 5" key="1">
    <citation type="journal article" date="2019" name="Nat. Med.">
        <title>A library of human gut bacterial isolates paired with longitudinal multiomics data enables mechanistic microbiome research.</title>
        <authorList>
            <person name="Poyet M."/>
            <person name="Groussin M."/>
            <person name="Gibbons S.M."/>
            <person name="Avila-Pacheco J."/>
            <person name="Jiang X."/>
            <person name="Kearney S.M."/>
            <person name="Perrotta A.R."/>
            <person name="Berdy B."/>
            <person name="Zhao S."/>
            <person name="Lieberman T.D."/>
            <person name="Swanson P.K."/>
            <person name="Smith M."/>
            <person name="Roesemann S."/>
            <person name="Alexander J.E."/>
            <person name="Rich S.A."/>
            <person name="Livny J."/>
            <person name="Vlamakis H."/>
            <person name="Clish C."/>
            <person name="Bullock K."/>
            <person name="Deik A."/>
            <person name="Scott J."/>
            <person name="Pierce K.A."/>
            <person name="Xavier R.J."/>
            <person name="Alm E.J."/>
        </authorList>
    </citation>
    <scope>NUCLEOTIDE SEQUENCE [LARGE SCALE GENOMIC DNA]</scope>
    <source>
        <strain evidence="4 5">BIOML-A7</strain>
    </source>
</reference>
<evidence type="ECO:0000256" key="3">
    <source>
        <dbReference type="ARBA" id="ARBA00023315"/>
    </source>
</evidence>